<accession>A0ACB9P469</accession>
<reference evidence="2" key="1">
    <citation type="journal article" date="2023" name="Front. Plant Sci.">
        <title>Chromosomal-level genome assembly of Melastoma candidum provides insights into trichome evolution.</title>
        <authorList>
            <person name="Zhong Y."/>
            <person name="Wu W."/>
            <person name="Sun C."/>
            <person name="Zou P."/>
            <person name="Liu Y."/>
            <person name="Dai S."/>
            <person name="Zhou R."/>
        </authorList>
    </citation>
    <scope>NUCLEOTIDE SEQUENCE [LARGE SCALE GENOMIC DNA]</scope>
</reference>
<protein>
    <submittedName>
        <fullName evidence="1">Uncharacterized protein</fullName>
    </submittedName>
</protein>
<comment type="caution">
    <text evidence="1">The sequence shown here is derived from an EMBL/GenBank/DDBJ whole genome shotgun (WGS) entry which is preliminary data.</text>
</comment>
<sequence length="377" mass="41562">MSSSSRYSSFDSASSSTDHLPKPNHKKPSPAAMALGSSRALAKTKAQNQQSVNFAAMVKKFMSGAGKENSKAAPLKLAMEEEVKKNVFGRKEARGVNGLLQKKLFGSGDKSQRKALVEVSNTRTLGMVLKSERELLSANKELELEVARLKLDLEQKNREVEKLKDLCLGQREEIRSLKNAILFPDVTDRELHDLLEKQGKELKQAKQTIPTLQEQVSSLTNQLQSLADDLAEVKADKYSISAKSSYQNYGSSPGTPVFDHEETINYLHFSSSEATAPGSPGDLFVKDLNPCLTPDYVKIKSKEYKERCFASSGTGSSDSYKSMSTRCHICRDTRGEKLSRSSNCCQKSDMSIGATCSAGKSAENQCSYGKRMHQRPH</sequence>
<evidence type="ECO:0000313" key="2">
    <source>
        <dbReference type="Proteomes" id="UP001057402"/>
    </source>
</evidence>
<keyword evidence="2" id="KW-1185">Reference proteome</keyword>
<name>A0ACB9P469_9MYRT</name>
<proteinExistence type="predicted"/>
<dbReference type="EMBL" id="CM042886">
    <property type="protein sequence ID" value="KAI4343206.1"/>
    <property type="molecule type" value="Genomic_DNA"/>
</dbReference>
<dbReference type="Proteomes" id="UP001057402">
    <property type="component" value="Chromosome 7"/>
</dbReference>
<gene>
    <name evidence="1" type="ORF">MLD38_027735</name>
</gene>
<evidence type="ECO:0000313" key="1">
    <source>
        <dbReference type="EMBL" id="KAI4343206.1"/>
    </source>
</evidence>
<organism evidence="1 2">
    <name type="scientific">Melastoma candidum</name>
    <dbReference type="NCBI Taxonomy" id="119954"/>
    <lineage>
        <taxon>Eukaryota</taxon>
        <taxon>Viridiplantae</taxon>
        <taxon>Streptophyta</taxon>
        <taxon>Embryophyta</taxon>
        <taxon>Tracheophyta</taxon>
        <taxon>Spermatophyta</taxon>
        <taxon>Magnoliopsida</taxon>
        <taxon>eudicotyledons</taxon>
        <taxon>Gunneridae</taxon>
        <taxon>Pentapetalae</taxon>
        <taxon>rosids</taxon>
        <taxon>malvids</taxon>
        <taxon>Myrtales</taxon>
        <taxon>Melastomataceae</taxon>
        <taxon>Melastomatoideae</taxon>
        <taxon>Melastomateae</taxon>
        <taxon>Melastoma</taxon>
    </lineage>
</organism>